<dbReference type="Pfam" id="PF13287">
    <property type="entry name" value="Fn3_assoc"/>
    <property type="match status" value="1"/>
</dbReference>
<keyword evidence="1" id="KW-0812">Transmembrane</keyword>
<sequence>MKCPNCHKEVEKGSLYCPHCLSEIPWVREFDSVETQLRKKEQQDSGGESDREGLSAAKLIYNRKRIIVICLAAAVLLGVFCYRQLHTFSALYSHASQQFEQEHYEAAARSIEAALEKKPNNESANILLAKCLEKQGKLKEGILILKPLVKNADAGVGVYEELVSLLAKNGQSAEVRDILQSSSKKIQEACGEYMCSPPAFSIVPGTYTSLQNLELSGDYQRIYYTLDGTDPTLESSVYTEPVELNEGTTCIKAIGVNAKNIISEVASGKYIIVLKTPAAPAVYPKSGDFSKETTIKVSVPDGCKAYYAFDREPDVNSTEYEQPISVPVGYHIFNVILVAANGKTSKLTSREYYLQY</sequence>
<dbReference type="Gene3D" id="1.25.40.10">
    <property type="entry name" value="Tetratricopeptide repeat domain"/>
    <property type="match status" value="1"/>
</dbReference>
<proteinExistence type="predicted"/>
<dbReference type="InterPro" id="IPR059177">
    <property type="entry name" value="GH29D-like_dom"/>
</dbReference>
<feature type="transmembrane region" description="Helical" evidence="1">
    <location>
        <begin position="66"/>
        <end position="85"/>
    </location>
</feature>
<evidence type="ECO:0000313" key="4">
    <source>
        <dbReference type="Proteomes" id="UP000649826"/>
    </source>
</evidence>
<evidence type="ECO:0000313" key="3">
    <source>
        <dbReference type="EMBL" id="MBC5780456.1"/>
    </source>
</evidence>
<dbReference type="InterPro" id="IPR011990">
    <property type="entry name" value="TPR-like_helical_dom_sf"/>
</dbReference>
<gene>
    <name evidence="3" type="ORF">H8Z82_12515</name>
</gene>
<dbReference type="Pfam" id="PF13290">
    <property type="entry name" value="CHB_HEX_C_1"/>
    <property type="match status" value="1"/>
</dbReference>
<evidence type="ECO:0000259" key="2">
    <source>
        <dbReference type="Pfam" id="PF13290"/>
    </source>
</evidence>
<evidence type="ECO:0000256" key="1">
    <source>
        <dbReference type="SAM" id="Phobius"/>
    </source>
</evidence>
<keyword evidence="1" id="KW-0472">Membrane</keyword>
<dbReference type="Proteomes" id="UP000649826">
    <property type="component" value="Unassembled WGS sequence"/>
</dbReference>
<keyword evidence="1" id="KW-1133">Transmembrane helix</keyword>
<dbReference type="Pfam" id="PF14559">
    <property type="entry name" value="TPR_19"/>
    <property type="match status" value="1"/>
</dbReference>
<protein>
    <submittedName>
        <fullName evidence="3">Chitobiase/beta-hexosaminidase C-terminal domain-containing protein</fullName>
    </submittedName>
</protein>
<feature type="domain" description="GH29D-like beta-sandwich" evidence="2">
    <location>
        <begin position="284"/>
        <end position="348"/>
    </location>
</feature>
<dbReference type="RefSeq" id="WP_186995292.1">
    <property type="nucleotide sequence ID" value="NZ_JACOQG010000022.1"/>
</dbReference>
<comment type="caution">
    <text evidence="3">The sequence shown here is derived from an EMBL/GenBank/DDBJ whole genome shotgun (WGS) entry which is preliminary data.</text>
</comment>
<dbReference type="EMBL" id="JACOQG010000022">
    <property type="protein sequence ID" value="MBC5780456.1"/>
    <property type="molecule type" value="Genomic_DNA"/>
</dbReference>
<name>A0ABR7IKC6_9FIRM</name>
<reference evidence="3 4" key="1">
    <citation type="submission" date="2020-08" db="EMBL/GenBank/DDBJ databases">
        <title>Genome public.</title>
        <authorList>
            <person name="Liu C."/>
            <person name="Sun Q."/>
        </authorList>
    </citation>
    <scope>NUCLEOTIDE SEQUENCE [LARGE SCALE GENOMIC DNA]</scope>
    <source>
        <strain evidence="3 4">M29</strain>
    </source>
</reference>
<dbReference type="InterPro" id="IPR026876">
    <property type="entry name" value="Fn3_assoc_repeat"/>
</dbReference>
<organism evidence="3 4">
    <name type="scientific">Blautia difficilis</name>
    <dbReference type="NCBI Taxonomy" id="2763027"/>
    <lineage>
        <taxon>Bacteria</taxon>
        <taxon>Bacillati</taxon>
        <taxon>Bacillota</taxon>
        <taxon>Clostridia</taxon>
        <taxon>Lachnospirales</taxon>
        <taxon>Lachnospiraceae</taxon>
        <taxon>Blautia</taxon>
    </lineage>
</organism>
<dbReference type="SUPFAM" id="SSF48452">
    <property type="entry name" value="TPR-like"/>
    <property type="match status" value="1"/>
</dbReference>
<keyword evidence="4" id="KW-1185">Reference proteome</keyword>
<accession>A0ABR7IKC6</accession>